<reference evidence="1" key="1">
    <citation type="journal article" date="2021" name="Nat. Commun.">
        <title>Genetic determinants of endophytism in the Arabidopsis root mycobiome.</title>
        <authorList>
            <person name="Mesny F."/>
            <person name="Miyauchi S."/>
            <person name="Thiergart T."/>
            <person name="Pickel B."/>
            <person name="Atanasova L."/>
            <person name="Karlsson M."/>
            <person name="Huettel B."/>
            <person name="Barry K.W."/>
            <person name="Haridas S."/>
            <person name="Chen C."/>
            <person name="Bauer D."/>
            <person name="Andreopoulos W."/>
            <person name="Pangilinan J."/>
            <person name="LaButti K."/>
            <person name="Riley R."/>
            <person name="Lipzen A."/>
            <person name="Clum A."/>
            <person name="Drula E."/>
            <person name="Henrissat B."/>
            <person name="Kohler A."/>
            <person name="Grigoriev I.V."/>
            <person name="Martin F.M."/>
            <person name="Hacquard S."/>
        </authorList>
    </citation>
    <scope>NUCLEOTIDE SEQUENCE</scope>
    <source>
        <strain evidence="1">MPI-CAGE-CH-0235</strain>
    </source>
</reference>
<dbReference type="Gene3D" id="3.40.366.10">
    <property type="entry name" value="Malonyl-Coenzyme A Acyl Carrier Protein, domain 2"/>
    <property type="match status" value="1"/>
</dbReference>
<organism evidence="1 2">
    <name type="scientific">Stachybotrys elegans</name>
    <dbReference type="NCBI Taxonomy" id="80388"/>
    <lineage>
        <taxon>Eukaryota</taxon>
        <taxon>Fungi</taxon>
        <taxon>Dikarya</taxon>
        <taxon>Ascomycota</taxon>
        <taxon>Pezizomycotina</taxon>
        <taxon>Sordariomycetes</taxon>
        <taxon>Hypocreomycetidae</taxon>
        <taxon>Hypocreales</taxon>
        <taxon>Stachybotryaceae</taxon>
        <taxon>Stachybotrys</taxon>
    </lineage>
</organism>
<dbReference type="InterPro" id="IPR001227">
    <property type="entry name" value="Ac_transferase_dom_sf"/>
</dbReference>
<name>A0A8K0WJN7_9HYPO</name>
<gene>
    <name evidence="1" type="ORF">B0I35DRAFT_494876</name>
</gene>
<evidence type="ECO:0000313" key="2">
    <source>
        <dbReference type="Proteomes" id="UP000813444"/>
    </source>
</evidence>
<dbReference type="EMBL" id="JAGPNK010000022">
    <property type="protein sequence ID" value="KAH7304536.1"/>
    <property type="molecule type" value="Genomic_DNA"/>
</dbReference>
<protein>
    <submittedName>
        <fullName evidence="1">Uncharacterized protein</fullName>
    </submittedName>
</protein>
<keyword evidence="2" id="KW-1185">Reference proteome</keyword>
<dbReference type="Proteomes" id="UP000813444">
    <property type="component" value="Unassembled WGS sequence"/>
</dbReference>
<proteinExistence type="predicted"/>
<comment type="caution">
    <text evidence="1">The sequence shown here is derived from an EMBL/GenBank/DDBJ whole genome shotgun (WGS) entry which is preliminary data.</text>
</comment>
<sequence>MSRSIETYMYLMLPRSGRRCPMDLFFSGLVVPMLTQFSNHIRLLKDVSLARWRPQYSLLYHPRSQRAFVAPKSQGPPHFRRARGPIPYPTFTTQPLASRNCCVCFDIQSSMRKIRDLVRGKSDSKRTIGARSNQPADGTESRIIAVFGQGAQWAAMGADILSSSPSIHH</sequence>
<accession>A0A8K0WJN7</accession>
<dbReference type="GO" id="GO:0016740">
    <property type="term" value="F:transferase activity"/>
    <property type="evidence" value="ECO:0007669"/>
    <property type="project" value="InterPro"/>
</dbReference>
<evidence type="ECO:0000313" key="1">
    <source>
        <dbReference type="EMBL" id="KAH7304536.1"/>
    </source>
</evidence>
<dbReference type="AlphaFoldDB" id="A0A8K0WJN7"/>